<dbReference type="EMBL" id="AQQX01000017">
    <property type="protein sequence ID" value="KGM46928.1"/>
    <property type="molecule type" value="Genomic_DNA"/>
</dbReference>
<dbReference type="RefSeq" id="WP_043754029.1">
    <property type="nucleotide sequence ID" value="NZ_AQQX01000017.1"/>
</dbReference>
<dbReference type="OrthoDB" id="9813140at2"/>
<evidence type="ECO:0000313" key="3">
    <source>
        <dbReference type="Proteomes" id="UP000030004"/>
    </source>
</evidence>
<organism evidence="2 3">
    <name type="scientific">Pseudooceanicola atlanticus</name>
    <dbReference type="NCBI Taxonomy" id="1461694"/>
    <lineage>
        <taxon>Bacteria</taxon>
        <taxon>Pseudomonadati</taxon>
        <taxon>Pseudomonadota</taxon>
        <taxon>Alphaproteobacteria</taxon>
        <taxon>Rhodobacterales</taxon>
        <taxon>Paracoccaceae</taxon>
        <taxon>Pseudooceanicola</taxon>
    </lineage>
</organism>
<comment type="caution">
    <text evidence="2">The sequence shown here is derived from an EMBL/GenBank/DDBJ whole genome shotgun (WGS) entry which is preliminary data.</text>
</comment>
<name>A0A0A0EA45_9RHOB</name>
<dbReference type="SUPFAM" id="SSF54909">
    <property type="entry name" value="Dimeric alpha+beta barrel"/>
    <property type="match status" value="1"/>
</dbReference>
<evidence type="ECO:0000313" key="2">
    <source>
        <dbReference type="EMBL" id="KGM46928.1"/>
    </source>
</evidence>
<evidence type="ECO:0000259" key="1">
    <source>
        <dbReference type="PROSITE" id="PS51502"/>
    </source>
</evidence>
<dbReference type="SMART" id="SM00886">
    <property type="entry name" value="Dabb"/>
    <property type="match status" value="1"/>
</dbReference>
<dbReference type="AlphaFoldDB" id="A0A0A0EA45"/>
<accession>A0A0A0EA45</accession>
<dbReference type="Proteomes" id="UP000030004">
    <property type="component" value="Unassembled WGS sequence"/>
</dbReference>
<dbReference type="PROSITE" id="PS51502">
    <property type="entry name" value="S_R_A_B_BARREL"/>
    <property type="match status" value="1"/>
</dbReference>
<sequence>MIRHIVFFTAINNDNIESIRKGLQMLTGIPYAQHLEISLNRKSDPNSKEIDVVVYGEFANDAALAAYKAHETYAESIRRVKPLRELRFAVDYDQAQAFTAPDGQA</sequence>
<protein>
    <submittedName>
        <fullName evidence="2">Stress responsive protein</fullName>
    </submittedName>
</protein>
<proteinExistence type="predicted"/>
<reference evidence="2 3" key="1">
    <citation type="journal article" date="2015" name="Antonie Van Leeuwenhoek">
        <title>Pseudooceanicola atlanticus gen. nov. sp. nov., isolated from surface seawater of the Atlantic Ocean and reclassification of Oceanicola batsensis, Oceanicola marinus, Oceanicola nitratireducens, Oceanicola nanhaiensis, Oceanicola antarcticus and Oceanicola flagellatus, as Pseudooceanicola batsensis comb. nov., Pseudooceanicola marinus comb. nov., Pseudooceanicola nitratireducens comb. nov., Pseudooceanicola nanhaiensis comb. nov., Pseudooceanicola antarcticus comb. nov., and Pseudooceanicola flagellatus comb. nov.</title>
        <authorList>
            <person name="Lai Q."/>
            <person name="Li G."/>
            <person name="Liu X."/>
            <person name="Du Y."/>
            <person name="Sun F."/>
            <person name="Shao Z."/>
        </authorList>
    </citation>
    <scope>NUCLEOTIDE SEQUENCE [LARGE SCALE GENOMIC DNA]</scope>
    <source>
        <strain evidence="2 3">22II-s11g</strain>
    </source>
</reference>
<keyword evidence="3" id="KW-1185">Reference proteome</keyword>
<dbReference type="eggNOG" id="ENOG5032T7W">
    <property type="taxonomic scope" value="Bacteria"/>
</dbReference>
<dbReference type="Gene3D" id="3.30.70.100">
    <property type="match status" value="1"/>
</dbReference>
<dbReference type="InterPro" id="IPR011008">
    <property type="entry name" value="Dimeric_a/b-barrel"/>
</dbReference>
<gene>
    <name evidence="2" type="ORF">ATO9_21205</name>
</gene>
<dbReference type="Pfam" id="PF07876">
    <property type="entry name" value="Dabb"/>
    <property type="match status" value="1"/>
</dbReference>
<feature type="domain" description="Stress-response A/B barrel" evidence="1">
    <location>
        <begin position="2"/>
        <end position="92"/>
    </location>
</feature>
<dbReference type="InterPro" id="IPR013097">
    <property type="entry name" value="Dabb"/>
</dbReference>